<dbReference type="EMBL" id="JH687553">
    <property type="protein sequence ID" value="EIN04760.1"/>
    <property type="molecule type" value="Genomic_DNA"/>
</dbReference>
<name>R7S312_PUNST</name>
<protein>
    <submittedName>
        <fullName evidence="1">Uncharacterized protein</fullName>
    </submittedName>
</protein>
<reference evidence="2" key="1">
    <citation type="journal article" date="2012" name="Science">
        <title>The Paleozoic origin of enzymatic lignin decomposition reconstructed from 31 fungal genomes.</title>
        <authorList>
            <person name="Floudas D."/>
            <person name="Binder M."/>
            <person name="Riley R."/>
            <person name="Barry K."/>
            <person name="Blanchette R.A."/>
            <person name="Henrissat B."/>
            <person name="Martinez A.T."/>
            <person name="Otillar R."/>
            <person name="Spatafora J.W."/>
            <person name="Yadav J.S."/>
            <person name="Aerts A."/>
            <person name="Benoit I."/>
            <person name="Boyd A."/>
            <person name="Carlson A."/>
            <person name="Copeland A."/>
            <person name="Coutinho P.M."/>
            <person name="de Vries R.P."/>
            <person name="Ferreira P."/>
            <person name="Findley K."/>
            <person name="Foster B."/>
            <person name="Gaskell J."/>
            <person name="Glotzer D."/>
            <person name="Gorecki P."/>
            <person name="Heitman J."/>
            <person name="Hesse C."/>
            <person name="Hori C."/>
            <person name="Igarashi K."/>
            <person name="Jurgens J.A."/>
            <person name="Kallen N."/>
            <person name="Kersten P."/>
            <person name="Kohler A."/>
            <person name="Kuees U."/>
            <person name="Kumar T.K.A."/>
            <person name="Kuo A."/>
            <person name="LaButti K."/>
            <person name="Larrondo L.F."/>
            <person name="Lindquist E."/>
            <person name="Ling A."/>
            <person name="Lombard V."/>
            <person name="Lucas S."/>
            <person name="Lundell T."/>
            <person name="Martin R."/>
            <person name="McLaughlin D.J."/>
            <person name="Morgenstern I."/>
            <person name="Morin E."/>
            <person name="Murat C."/>
            <person name="Nagy L.G."/>
            <person name="Nolan M."/>
            <person name="Ohm R.A."/>
            <person name="Patyshakuliyeva A."/>
            <person name="Rokas A."/>
            <person name="Ruiz-Duenas F.J."/>
            <person name="Sabat G."/>
            <person name="Salamov A."/>
            <person name="Samejima M."/>
            <person name="Schmutz J."/>
            <person name="Slot J.C."/>
            <person name="St John F."/>
            <person name="Stenlid J."/>
            <person name="Sun H."/>
            <person name="Sun S."/>
            <person name="Syed K."/>
            <person name="Tsang A."/>
            <person name="Wiebenga A."/>
            <person name="Young D."/>
            <person name="Pisabarro A."/>
            <person name="Eastwood D.C."/>
            <person name="Martin F."/>
            <person name="Cullen D."/>
            <person name="Grigoriev I.V."/>
            <person name="Hibbett D.S."/>
        </authorList>
    </citation>
    <scope>NUCLEOTIDE SEQUENCE [LARGE SCALE GENOMIC DNA]</scope>
    <source>
        <strain evidence="2">HHB-11173 SS5</strain>
    </source>
</reference>
<dbReference type="HOGENOM" id="CLU_1797450_0_0_1"/>
<gene>
    <name evidence="1" type="ORF">PUNSTDRAFT_138405</name>
</gene>
<evidence type="ECO:0000313" key="2">
    <source>
        <dbReference type="Proteomes" id="UP000054196"/>
    </source>
</evidence>
<dbReference type="Proteomes" id="UP000054196">
    <property type="component" value="Unassembled WGS sequence"/>
</dbReference>
<dbReference type="RefSeq" id="XP_007388153.1">
    <property type="nucleotide sequence ID" value="XM_007388091.1"/>
</dbReference>
<proteinExistence type="predicted"/>
<sequence length="144" mass="16101">MNLGLLTVNVAYSLERFQVLKTLDAKARHAAVVSDLNALGRLPNPKVKSLRLFEDRHGDGGQVVFYWPFSEDLARNVCPKIVATRKEDLQSRSMPLKRPRILRPPTVDPRWPFAVVMAGLEVTGMVVTGGDFPSKEIIESDDED</sequence>
<accession>R7S312</accession>
<dbReference type="GeneID" id="18880069"/>
<dbReference type="AlphaFoldDB" id="R7S312"/>
<dbReference type="KEGG" id="psq:PUNSTDRAFT_138405"/>
<organism evidence="1 2">
    <name type="scientific">Punctularia strigosozonata (strain HHB-11173)</name>
    <name type="common">White-rot fungus</name>
    <dbReference type="NCBI Taxonomy" id="741275"/>
    <lineage>
        <taxon>Eukaryota</taxon>
        <taxon>Fungi</taxon>
        <taxon>Dikarya</taxon>
        <taxon>Basidiomycota</taxon>
        <taxon>Agaricomycotina</taxon>
        <taxon>Agaricomycetes</taxon>
        <taxon>Corticiales</taxon>
        <taxon>Punctulariaceae</taxon>
        <taxon>Punctularia</taxon>
    </lineage>
</organism>
<evidence type="ECO:0000313" key="1">
    <source>
        <dbReference type="EMBL" id="EIN04760.1"/>
    </source>
</evidence>
<keyword evidence="2" id="KW-1185">Reference proteome</keyword>